<gene>
    <name evidence="11" type="ORF">S06H3_27952</name>
</gene>
<dbReference type="Pfam" id="PF08264">
    <property type="entry name" value="Anticodon_1"/>
    <property type="match status" value="1"/>
</dbReference>
<dbReference type="EMBL" id="BARV01016267">
    <property type="protein sequence ID" value="GAI24983.1"/>
    <property type="molecule type" value="Genomic_DNA"/>
</dbReference>
<evidence type="ECO:0000313" key="11">
    <source>
        <dbReference type="EMBL" id="GAI24983.1"/>
    </source>
</evidence>
<keyword evidence="4" id="KW-0067">ATP-binding</keyword>
<feature type="domain" description="Aminoacyl-tRNA synthetase class Ia" evidence="9">
    <location>
        <begin position="31"/>
        <end position="158"/>
    </location>
</feature>
<dbReference type="GO" id="GO:0004832">
    <property type="term" value="F:valine-tRNA ligase activity"/>
    <property type="evidence" value="ECO:0007669"/>
    <property type="project" value="UniProtKB-EC"/>
</dbReference>
<evidence type="ECO:0000256" key="5">
    <source>
        <dbReference type="ARBA" id="ARBA00022917"/>
    </source>
</evidence>
<dbReference type="PANTHER" id="PTHR11946:SF93">
    <property type="entry name" value="VALINE--TRNA LIGASE, CHLOROPLASTIC_MITOCHONDRIAL 2"/>
    <property type="match status" value="1"/>
</dbReference>
<evidence type="ECO:0000256" key="6">
    <source>
        <dbReference type="ARBA" id="ARBA00023146"/>
    </source>
</evidence>
<evidence type="ECO:0000256" key="2">
    <source>
        <dbReference type="ARBA" id="ARBA00022598"/>
    </source>
</evidence>
<proteinExistence type="predicted"/>
<comment type="caution">
    <text evidence="11">The sequence shown here is derived from an EMBL/GenBank/DDBJ whole genome shotgun (WGS) entry which is preliminary data.</text>
</comment>
<dbReference type="GO" id="GO:0005524">
    <property type="term" value="F:ATP binding"/>
    <property type="evidence" value="ECO:0007669"/>
    <property type="project" value="UniProtKB-KW"/>
</dbReference>
<evidence type="ECO:0000256" key="3">
    <source>
        <dbReference type="ARBA" id="ARBA00022741"/>
    </source>
</evidence>
<evidence type="ECO:0000256" key="1">
    <source>
        <dbReference type="ARBA" id="ARBA00013169"/>
    </source>
</evidence>
<organism evidence="11">
    <name type="scientific">marine sediment metagenome</name>
    <dbReference type="NCBI Taxonomy" id="412755"/>
    <lineage>
        <taxon>unclassified sequences</taxon>
        <taxon>metagenomes</taxon>
        <taxon>ecological metagenomes</taxon>
    </lineage>
</organism>
<reference evidence="11" key="1">
    <citation type="journal article" date="2014" name="Front. Microbiol.">
        <title>High frequency of phylogenetically diverse reductive dehalogenase-homologous genes in deep subseafloor sedimentary metagenomes.</title>
        <authorList>
            <person name="Kawai M."/>
            <person name="Futagami T."/>
            <person name="Toyoda A."/>
            <person name="Takaki Y."/>
            <person name="Nishi S."/>
            <person name="Hori S."/>
            <person name="Arai W."/>
            <person name="Tsubouchi T."/>
            <person name="Morono Y."/>
            <person name="Uchiyama I."/>
            <person name="Ito T."/>
            <person name="Fujiyama A."/>
            <person name="Inagaki F."/>
            <person name="Takami H."/>
        </authorList>
    </citation>
    <scope>NUCLEOTIDE SEQUENCE</scope>
    <source>
        <strain evidence="11">Expedition CK06-06</strain>
    </source>
</reference>
<dbReference type="Gene3D" id="1.10.730.10">
    <property type="entry name" value="Isoleucyl-tRNA Synthetase, Domain 1"/>
    <property type="match status" value="1"/>
</dbReference>
<dbReference type="SUPFAM" id="SSF52374">
    <property type="entry name" value="Nucleotidylyl transferase"/>
    <property type="match status" value="1"/>
</dbReference>
<dbReference type="GO" id="GO:0005829">
    <property type="term" value="C:cytosol"/>
    <property type="evidence" value="ECO:0007669"/>
    <property type="project" value="TreeGrafter"/>
</dbReference>
<dbReference type="GO" id="GO:0006438">
    <property type="term" value="P:valyl-tRNA aminoacylation"/>
    <property type="evidence" value="ECO:0007669"/>
    <property type="project" value="InterPro"/>
</dbReference>
<dbReference type="EC" id="6.1.1.9" evidence="1"/>
<evidence type="ECO:0000259" key="10">
    <source>
        <dbReference type="Pfam" id="PF08264"/>
    </source>
</evidence>
<dbReference type="InterPro" id="IPR013155">
    <property type="entry name" value="M/V/L/I-tRNA-synth_anticd-bd"/>
</dbReference>
<evidence type="ECO:0000256" key="4">
    <source>
        <dbReference type="ARBA" id="ARBA00022840"/>
    </source>
</evidence>
<evidence type="ECO:0000256" key="7">
    <source>
        <dbReference type="ARBA" id="ARBA00029936"/>
    </source>
</evidence>
<dbReference type="CDD" id="cd07962">
    <property type="entry name" value="Anticodon_Ia_Val"/>
    <property type="match status" value="1"/>
</dbReference>
<accession>X1M0X5</accession>
<evidence type="ECO:0000259" key="9">
    <source>
        <dbReference type="Pfam" id="PF00133"/>
    </source>
</evidence>
<keyword evidence="6" id="KW-0030">Aminoacyl-tRNA synthetase</keyword>
<keyword evidence="2" id="KW-0436">Ligase</keyword>
<dbReference type="PANTHER" id="PTHR11946">
    <property type="entry name" value="VALYL-TRNA SYNTHETASES"/>
    <property type="match status" value="1"/>
</dbReference>
<dbReference type="InterPro" id="IPR009080">
    <property type="entry name" value="tRNAsynth_Ia_anticodon-bd"/>
</dbReference>
<feature type="non-terminal residue" evidence="11">
    <location>
        <position position="288"/>
    </location>
</feature>
<feature type="non-terminal residue" evidence="11">
    <location>
        <position position="1"/>
    </location>
</feature>
<dbReference type="InterPro" id="IPR033705">
    <property type="entry name" value="Anticodon_Ia_Val"/>
</dbReference>
<dbReference type="AlphaFoldDB" id="X1M0X5"/>
<keyword evidence="3" id="KW-0547">Nucleotide-binding</keyword>
<dbReference type="InterPro" id="IPR002303">
    <property type="entry name" value="Valyl-tRNA_ligase"/>
</dbReference>
<keyword evidence="5" id="KW-0648">Protein biosynthesis</keyword>
<dbReference type="InterPro" id="IPR002300">
    <property type="entry name" value="aa-tRNA-synth_Ia"/>
</dbReference>
<dbReference type="InterPro" id="IPR014729">
    <property type="entry name" value="Rossmann-like_a/b/a_fold"/>
</dbReference>
<comment type="catalytic activity">
    <reaction evidence="8">
        <text>tRNA(Val) + L-valine + ATP = L-valyl-tRNA(Val) + AMP + diphosphate</text>
        <dbReference type="Rhea" id="RHEA:10704"/>
        <dbReference type="Rhea" id="RHEA-COMP:9672"/>
        <dbReference type="Rhea" id="RHEA-COMP:9708"/>
        <dbReference type="ChEBI" id="CHEBI:30616"/>
        <dbReference type="ChEBI" id="CHEBI:33019"/>
        <dbReference type="ChEBI" id="CHEBI:57762"/>
        <dbReference type="ChEBI" id="CHEBI:78442"/>
        <dbReference type="ChEBI" id="CHEBI:78537"/>
        <dbReference type="ChEBI" id="CHEBI:456215"/>
        <dbReference type="EC" id="6.1.1.9"/>
    </reaction>
</comment>
<dbReference type="SUPFAM" id="SSF47323">
    <property type="entry name" value="Anticodon-binding domain of a subclass of class I aminoacyl-tRNA synthetases"/>
    <property type="match status" value="1"/>
</dbReference>
<protein>
    <recommendedName>
        <fullName evidence="1">valine--tRNA ligase</fullName>
        <ecNumber evidence="1">6.1.1.9</ecNumber>
    </recommendedName>
    <alternativeName>
        <fullName evidence="7">Valyl-tRNA synthetase</fullName>
    </alternativeName>
</protein>
<dbReference type="PRINTS" id="PR00986">
    <property type="entry name" value="TRNASYNTHVAL"/>
</dbReference>
<sequence>KTGSLKSKVKSQKSKVNGVIVAEKKPERCPVCGSTDLVQEEDVLDTWFSSWLWPFSVFGWPEETEELKKFYPTDVLITAPEILFFWVARMVMAGLEFKKEIPFHSVYIHGTVRDKTGRKMSKSFGNIIDPLNIIAEVGADSLRFSLVSLTSFSQDIFLSEDSFLLGRNFANKIWNASRLILEKGNVVAELALPNNKGIKSPKPAHLPDFWILSRLYEVETEITRDLESFRFNEAAGALYQFFWHDFCDWYLEIAKFYLKKKKQTVSILFYLLDNFLRLLHPFMPFITE</sequence>
<dbReference type="Gene3D" id="3.40.50.620">
    <property type="entry name" value="HUPs"/>
    <property type="match status" value="1"/>
</dbReference>
<evidence type="ECO:0000256" key="8">
    <source>
        <dbReference type="ARBA" id="ARBA00047552"/>
    </source>
</evidence>
<dbReference type="Pfam" id="PF00133">
    <property type="entry name" value="tRNA-synt_1"/>
    <property type="match status" value="1"/>
</dbReference>
<name>X1M0X5_9ZZZZ</name>
<feature type="domain" description="Methionyl/Valyl/Leucyl/Isoleucyl-tRNA synthetase anticodon-binding" evidence="10">
    <location>
        <begin position="208"/>
        <end position="288"/>
    </location>
</feature>